<reference evidence="1 2" key="1">
    <citation type="journal article" date="2014" name="Am. J. Bot.">
        <title>Genome assembly and annotation for red clover (Trifolium pratense; Fabaceae).</title>
        <authorList>
            <person name="Istvanek J."/>
            <person name="Jaros M."/>
            <person name="Krenek A."/>
            <person name="Repkova J."/>
        </authorList>
    </citation>
    <scope>NUCLEOTIDE SEQUENCE [LARGE SCALE GENOMIC DNA]</scope>
    <source>
        <strain evidence="2">cv. Tatra</strain>
        <tissue evidence="1">Young leaves</tissue>
    </source>
</reference>
<proteinExistence type="predicted"/>
<comment type="caution">
    <text evidence="1">The sequence shown here is derived from an EMBL/GenBank/DDBJ whole genome shotgun (WGS) entry which is preliminary data.</text>
</comment>
<dbReference type="Proteomes" id="UP000236291">
    <property type="component" value="Unassembled WGS sequence"/>
</dbReference>
<sequence>MVVGGKIFMRSEGIPRYEGMRYKLGNFSRWGSMMVAGKLTSPSI</sequence>
<accession>A0A2K3KXN9</accession>
<reference evidence="1 2" key="2">
    <citation type="journal article" date="2017" name="Front. Plant Sci.">
        <title>Gene Classification and Mining of Molecular Markers Useful in Red Clover (Trifolium pratense) Breeding.</title>
        <authorList>
            <person name="Istvanek J."/>
            <person name="Dluhosova J."/>
            <person name="Dluhos P."/>
            <person name="Patkova L."/>
            <person name="Nedelnik J."/>
            <person name="Repkova J."/>
        </authorList>
    </citation>
    <scope>NUCLEOTIDE SEQUENCE [LARGE SCALE GENOMIC DNA]</scope>
    <source>
        <strain evidence="2">cv. Tatra</strain>
        <tissue evidence="1">Young leaves</tissue>
    </source>
</reference>
<evidence type="ECO:0000313" key="1">
    <source>
        <dbReference type="EMBL" id="PNX71044.1"/>
    </source>
</evidence>
<organism evidence="1 2">
    <name type="scientific">Trifolium pratense</name>
    <name type="common">Red clover</name>
    <dbReference type="NCBI Taxonomy" id="57577"/>
    <lineage>
        <taxon>Eukaryota</taxon>
        <taxon>Viridiplantae</taxon>
        <taxon>Streptophyta</taxon>
        <taxon>Embryophyta</taxon>
        <taxon>Tracheophyta</taxon>
        <taxon>Spermatophyta</taxon>
        <taxon>Magnoliopsida</taxon>
        <taxon>eudicotyledons</taxon>
        <taxon>Gunneridae</taxon>
        <taxon>Pentapetalae</taxon>
        <taxon>rosids</taxon>
        <taxon>fabids</taxon>
        <taxon>Fabales</taxon>
        <taxon>Fabaceae</taxon>
        <taxon>Papilionoideae</taxon>
        <taxon>50 kb inversion clade</taxon>
        <taxon>NPAAA clade</taxon>
        <taxon>Hologalegina</taxon>
        <taxon>IRL clade</taxon>
        <taxon>Trifolieae</taxon>
        <taxon>Trifolium</taxon>
    </lineage>
</organism>
<gene>
    <name evidence="1" type="ORF">L195_g058000</name>
</gene>
<dbReference type="EMBL" id="ASHM01118054">
    <property type="protein sequence ID" value="PNX71044.1"/>
    <property type="molecule type" value="Genomic_DNA"/>
</dbReference>
<protein>
    <submittedName>
        <fullName evidence="1">Uncharacterized protein</fullName>
    </submittedName>
</protein>
<name>A0A2K3KXN9_TRIPR</name>
<evidence type="ECO:0000313" key="2">
    <source>
        <dbReference type="Proteomes" id="UP000236291"/>
    </source>
</evidence>
<dbReference type="AlphaFoldDB" id="A0A2K3KXN9"/>